<feature type="domain" description="Phage capsid-like C-terminal" evidence="2">
    <location>
        <begin position="163"/>
        <end position="463"/>
    </location>
</feature>
<dbReference type="NCBIfam" id="TIGR01554">
    <property type="entry name" value="major_cap_HK97"/>
    <property type="match status" value="1"/>
</dbReference>
<organism evidence="3 4">
    <name type="scientific">Methylobacterium ajmalii</name>
    <dbReference type="NCBI Taxonomy" id="2738439"/>
    <lineage>
        <taxon>Bacteria</taxon>
        <taxon>Pseudomonadati</taxon>
        <taxon>Pseudomonadota</taxon>
        <taxon>Alphaproteobacteria</taxon>
        <taxon>Hyphomicrobiales</taxon>
        <taxon>Methylobacteriaceae</taxon>
        <taxon>Methylobacterium</taxon>
    </lineage>
</organism>
<dbReference type="Pfam" id="PF05065">
    <property type="entry name" value="Phage_capsid"/>
    <property type="match status" value="1"/>
</dbReference>
<protein>
    <submittedName>
        <fullName evidence="3">Phage major capsid protein</fullName>
    </submittedName>
</protein>
<comment type="caution">
    <text evidence="3">The sequence shown here is derived from an EMBL/GenBank/DDBJ whole genome shotgun (WGS) entry which is preliminary data.</text>
</comment>
<reference evidence="3 4" key="1">
    <citation type="journal article" date="2023" name="PLoS ONE">
        <title>Complete genome assembly of Hawai'i environmental nontuberculous mycobacteria reveals unexpected co-isolation with methylobacteria.</title>
        <authorList>
            <person name="Hendrix J."/>
            <person name="Epperson L.E."/>
            <person name="Tong E.I."/>
            <person name="Chan Y.L."/>
            <person name="Hasan N.A."/>
            <person name="Dawrs S.N."/>
            <person name="Norton G.J."/>
            <person name="Virdi R."/>
            <person name="Crooks J.L."/>
            <person name="Chan E.D."/>
            <person name="Honda J.R."/>
            <person name="Strong M."/>
        </authorList>
    </citation>
    <scope>NUCLEOTIDE SEQUENCE [LARGE SCALE GENOMIC DNA]</scope>
    <source>
        <strain evidence="3 4">NJH_HI04-1</strain>
    </source>
</reference>
<name>A0ABV0A369_9HYPH</name>
<evidence type="ECO:0000313" key="3">
    <source>
        <dbReference type="EMBL" id="MEN3238279.1"/>
    </source>
</evidence>
<dbReference type="Gene3D" id="3.30.2400.10">
    <property type="entry name" value="Major capsid protein gp5"/>
    <property type="match status" value="1"/>
</dbReference>
<dbReference type="InterPro" id="IPR024455">
    <property type="entry name" value="Phage_capsid"/>
</dbReference>
<dbReference type="EMBL" id="JAQYXP010000005">
    <property type="protein sequence ID" value="MEN3238279.1"/>
    <property type="molecule type" value="Genomic_DNA"/>
</dbReference>
<dbReference type="RefSeq" id="WP_346013580.1">
    <property type="nucleotide sequence ID" value="NZ_JAQYXP010000005.1"/>
</dbReference>
<dbReference type="Gene3D" id="3.30.2320.10">
    <property type="entry name" value="hypothetical protein PF0899 domain"/>
    <property type="match status" value="1"/>
</dbReference>
<evidence type="ECO:0000259" key="2">
    <source>
        <dbReference type="Pfam" id="PF05065"/>
    </source>
</evidence>
<sequence length="473" mass="51125">MTLAELRAKLKADRAKLADLFTKAASEGATAEDRAAYKAAISGCQQTVDLIKDAEQAEQLEAVATVDAGAAGGQGAQKQNEENDHRVYAAVDQKMTPTQEITLMAAAAAKSRSYLQAGIAKSAVEILGEEGYAAHVKTLIDRARAKSARTMQKTNSTLTSQDGGILLPTPNSSTIIDFLRPENTFLQANPRRVPLIGGQFNQPRGATSSTAGYVGEGMKKPVGSPTFNGISMRSKKIAGIVMVTMEALRWSLADLQAYIENDLRLTLGQNIDLACYFGPGTNYTPLGILNRPGVNTFDASATGAGALFANPKAPTVTELDRVATRMILAITDYNIPVNPRFAWTMNYHLMRYLADARGANGQYIYPELQQANPTWKGFRVFVTNQFPANGGTTTDESTLALIDWSHVLYGDEEDITVRTSMEATIDPGTGTLVHLFQQNMMAVLMEAMHDIALEYDQAISVLKKARWGSLSAT</sequence>
<proteinExistence type="predicted"/>
<dbReference type="SUPFAM" id="SSF56563">
    <property type="entry name" value="Major capsid protein gp5"/>
    <property type="match status" value="1"/>
</dbReference>
<accession>A0ABV0A369</accession>
<gene>
    <name evidence="3" type="ORF">PUR29_33060</name>
</gene>
<keyword evidence="4" id="KW-1185">Reference proteome</keyword>
<evidence type="ECO:0000256" key="1">
    <source>
        <dbReference type="ARBA" id="ARBA00004328"/>
    </source>
</evidence>
<dbReference type="Proteomes" id="UP001407347">
    <property type="component" value="Unassembled WGS sequence"/>
</dbReference>
<dbReference type="InterPro" id="IPR054612">
    <property type="entry name" value="Phage_capsid-like_C"/>
</dbReference>
<comment type="subcellular location">
    <subcellularLocation>
        <location evidence="1">Virion</location>
    </subcellularLocation>
</comment>
<evidence type="ECO:0000313" key="4">
    <source>
        <dbReference type="Proteomes" id="UP001407347"/>
    </source>
</evidence>